<evidence type="ECO:0000256" key="1">
    <source>
        <dbReference type="SAM" id="SignalP"/>
    </source>
</evidence>
<accession>A0A2S7SUP2</accession>
<dbReference type="EMBL" id="PPSL01000004">
    <property type="protein sequence ID" value="PQJ10256.1"/>
    <property type="molecule type" value="Genomic_DNA"/>
</dbReference>
<dbReference type="Proteomes" id="UP000239872">
    <property type="component" value="Unassembled WGS sequence"/>
</dbReference>
<keyword evidence="1" id="KW-0732">Signal</keyword>
<comment type="caution">
    <text evidence="2">The sequence shown here is derived from an EMBL/GenBank/DDBJ whole genome shotgun (WGS) entry which is preliminary data.</text>
</comment>
<evidence type="ECO:0000313" key="2">
    <source>
        <dbReference type="EMBL" id="PQJ10256.1"/>
    </source>
</evidence>
<sequence>MKKASIAALLFYLLYAVAGCKKFPDIYEDPIPGIMPSPFCFVIVDSNNNDYYVDNTDTTKVSDSVALVYYYAGSKYYIGDFAYAPYPEPYKFQHIFASRDLIFKTADVGIHKFYLERKGVAFDSIEMEYRHYENGSKTCQCYYELVYCKFNGQPAINDSLAPFPVWVFRK</sequence>
<proteinExistence type="predicted"/>
<dbReference type="RefSeq" id="WP_105040265.1">
    <property type="nucleotide sequence ID" value="NZ_PPSL01000004.1"/>
</dbReference>
<name>A0A2S7SUP2_9BACT</name>
<evidence type="ECO:0000313" key="3">
    <source>
        <dbReference type="Proteomes" id="UP000239872"/>
    </source>
</evidence>
<organism evidence="2 3">
    <name type="scientific">Flavipsychrobacter stenotrophus</name>
    <dbReference type="NCBI Taxonomy" id="2077091"/>
    <lineage>
        <taxon>Bacteria</taxon>
        <taxon>Pseudomonadati</taxon>
        <taxon>Bacteroidota</taxon>
        <taxon>Chitinophagia</taxon>
        <taxon>Chitinophagales</taxon>
        <taxon>Chitinophagaceae</taxon>
        <taxon>Flavipsychrobacter</taxon>
    </lineage>
</organism>
<dbReference type="AlphaFoldDB" id="A0A2S7SUP2"/>
<protein>
    <recommendedName>
        <fullName evidence="4">Lipoprotein</fullName>
    </recommendedName>
</protein>
<feature type="signal peptide" evidence="1">
    <location>
        <begin position="1"/>
        <end position="18"/>
    </location>
</feature>
<gene>
    <name evidence="2" type="ORF">CJD36_016355</name>
</gene>
<dbReference type="PROSITE" id="PS51257">
    <property type="entry name" value="PROKAR_LIPOPROTEIN"/>
    <property type="match status" value="1"/>
</dbReference>
<feature type="chain" id="PRO_5015776681" description="Lipoprotein" evidence="1">
    <location>
        <begin position="19"/>
        <end position="170"/>
    </location>
</feature>
<evidence type="ECO:0008006" key="4">
    <source>
        <dbReference type="Google" id="ProtNLM"/>
    </source>
</evidence>
<keyword evidence="3" id="KW-1185">Reference proteome</keyword>
<reference evidence="2 3" key="1">
    <citation type="submission" date="2018-01" db="EMBL/GenBank/DDBJ databases">
        <title>A novel member of the phylum Bacteroidetes isolated from glacier ice.</title>
        <authorList>
            <person name="Liu Q."/>
            <person name="Xin Y.-H."/>
        </authorList>
    </citation>
    <scope>NUCLEOTIDE SEQUENCE [LARGE SCALE GENOMIC DNA]</scope>
    <source>
        <strain evidence="2 3">RB1R16</strain>
    </source>
</reference>